<gene>
    <name evidence="3" type="ORF">Ctob_009195</name>
</gene>
<keyword evidence="2" id="KW-1133">Transmembrane helix</keyword>
<feature type="region of interest" description="Disordered" evidence="1">
    <location>
        <begin position="272"/>
        <end position="297"/>
    </location>
</feature>
<feature type="region of interest" description="Disordered" evidence="1">
    <location>
        <begin position="537"/>
        <end position="558"/>
    </location>
</feature>
<dbReference type="AlphaFoldDB" id="A0A0M0JME4"/>
<feature type="compositionally biased region" description="Basic and acidic residues" evidence="1">
    <location>
        <begin position="443"/>
        <end position="453"/>
    </location>
</feature>
<feature type="region of interest" description="Disordered" evidence="1">
    <location>
        <begin position="1"/>
        <end position="28"/>
    </location>
</feature>
<dbReference type="Proteomes" id="UP000037460">
    <property type="component" value="Unassembled WGS sequence"/>
</dbReference>
<keyword evidence="2" id="KW-0472">Membrane</keyword>
<evidence type="ECO:0000256" key="1">
    <source>
        <dbReference type="SAM" id="MobiDB-lite"/>
    </source>
</evidence>
<reference evidence="4" key="1">
    <citation type="journal article" date="2015" name="PLoS Genet.">
        <title>Genome Sequence and Transcriptome Analyses of Chrysochromulina tobin: Metabolic Tools for Enhanced Algal Fitness in the Prominent Order Prymnesiales (Haptophyceae).</title>
        <authorList>
            <person name="Hovde B.T."/>
            <person name="Deodato C.R."/>
            <person name="Hunsperger H.M."/>
            <person name="Ryken S.A."/>
            <person name="Yost W."/>
            <person name="Jha R.K."/>
            <person name="Patterson J."/>
            <person name="Monnat R.J. Jr."/>
            <person name="Barlow S.B."/>
            <person name="Starkenburg S.R."/>
            <person name="Cattolico R.A."/>
        </authorList>
    </citation>
    <scope>NUCLEOTIDE SEQUENCE</scope>
    <source>
        <strain evidence="4">CCMP291</strain>
    </source>
</reference>
<dbReference type="OrthoDB" id="10683396at2759"/>
<keyword evidence="2" id="KW-0812">Transmembrane</keyword>
<accession>A0A0M0JME4</accession>
<evidence type="ECO:0000256" key="2">
    <source>
        <dbReference type="SAM" id="Phobius"/>
    </source>
</evidence>
<evidence type="ECO:0000313" key="3">
    <source>
        <dbReference type="EMBL" id="KOO27764.1"/>
    </source>
</evidence>
<protein>
    <submittedName>
        <fullName evidence="3">Uncharacterized protein</fullName>
    </submittedName>
</protein>
<evidence type="ECO:0000313" key="4">
    <source>
        <dbReference type="Proteomes" id="UP000037460"/>
    </source>
</evidence>
<organism evidence="3 4">
    <name type="scientific">Chrysochromulina tobinii</name>
    <dbReference type="NCBI Taxonomy" id="1460289"/>
    <lineage>
        <taxon>Eukaryota</taxon>
        <taxon>Haptista</taxon>
        <taxon>Haptophyta</taxon>
        <taxon>Prymnesiophyceae</taxon>
        <taxon>Prymnesiales</taxon>
        <taxon>Chrysochromulinaceae</taxon>
        <taxon>Chrysochromulina</taxon>
    </lineage>
</organism>
<feature type="compositionally biased region" description="Basic and acidic residues" evidence="1">
    <location>
        <begin position="541"/>
        <end position="552"/>
    </location>
</feature>
<keyword evidence="4" id="KW-1185">Reference proteome</keyword>
<dbReference type="EMBL" id="JWZX01002671">
    <property type="protein sequence ID" value="KOO27764.1"/>
    <property type="molecule type" value="Genomic_DNA"/>
</dbReference>
<feature type="transmembrane region" description="Helical" evidence="2">
    <location>
        <begin position="105"/>
        <end position="127"/>
    </location>
</feature>
<sequence>MPTVDNGPRQPLPRRPMPSSSSTDVSGGGLASAEASLFAVQRSNAELDVQRSVIQFRVDYLAQLNTQTTLLAGAAIGMFSSLELEAMTTQHESVMEFSNIRLSDTFFCIIYVCCSSVSLGSSLWVLYTSNNLINLATSASLYARDLKDLQEADAVIGMRMTEVRQKYFHSLLSLIPAVLSMTMRLLPWFAWISASLVIATYLVNAIHEDYVSEHHLMETAFSHLPINTLRPEWALERVAQSISRFVHRVAPWMDRYPILAWFFGATLGEGSLPRGKRRMSAERTEEPEPTAAAQAPSHLAGKHPAGWMFKTASNKGPSALVSGLKLTLPDGEPDTGAILRAILATPATTPLHRRWWTLEGKVLTCFASPEEASENSNVNERLVIDLSHYVVGRTVDAAGHFAIALIPYSLIGLDPRSRNKSSPWVTRRSSSKKHLTDGAEGMDSSRHGKESARYEGNSSHAGSAYDPAAGKGDQDRSWYFGGDPPTTPDEKHSATEEWYERLARVCMEVSEDAELHKPKSQGPTLKSIFKGVSSALHFSSHRSDETVHKSDLSEPLLE</sequence>
<name>A0A0M0JME4_9EUKA</name>
<proteinExistence type="predicted"/>
<comment type="caution">
    <text evidence="3">The sequence shown here is derived from an EMBL/GenBank/DDBJ whole genome shotgun (WGS) entry which is preliminary data.</text>
</comment>
<feature type="region of interest" description="Disordered" evidence="1">
    <location>
        <begin position="418"/>
        <end position="495"/>
    </location>
</feature>